<dbReference type="RefSeq" id="WP_128442742.1">
    <property type="nucleotide sequence ID" value="NZ_SBIP01000002.1"/>
</dbReference>
<sequence length="283" mass="32192">MESKLQSRLTGMLRRIIDSWTKTENSRKGTEPLNEHRTTSSERELLERLYDAEKHINELRRDNAIVRHEFQSLASKFETALIFFESRVDSIYQAALRHDAGELPAAEIMIEEEVENRLRDLLLGGFANTPAITDINIKDLVSGDLSVGPKRGALTLHGFRLDPRAARDMGDCIRIEAGVFGAVIFGPYKRLKVGKYRVSFELEILADLDQLNGSMSFDIHDSTINEQMCIKTVRAKEFKRAFRAELVFDWSPASVNHVVEIRVFQGLNSPVLLREILIADFES</sequence>
<feature type="region of interest" description="Disordered" evidence="1">
    <location>
        <begin position="21"/>
        <end position="41"/>
    </location>
</feature>
<keyword evidence="3" id="KW-1185">Reference proteome</keyword>
<dbReference type="OrthoDB" id="7248832at2"/>
<proteinExistence type="predicted"/>
<comment type="caution">
    <text evidence="2">The sequence shown here is derived from an EMBL/GenBank/DDBJ whole genome shotgun (WGS) entry which is preliminary data.</text>
</comment>
<feature type="compositionally biased region" description="Basic and acidic residues" evidence="1">
    <location>
        <begin position="24"/>
        <end position="41"/>
    </location>
</feature>
<gene>
    <name evidence="2" type="ORF">EPK99_09250</name>
</gene>
<name>A0A444LIJ7_9HYPH</name>
<protein>
    <submittedName>
        <fullName evidence="2">Uncharacterized protein</fullName>
    </submittedName>
</protein>
<dbReference type="AlphaFoldDB" id="A0A444LIJ7"/>
<dbReference type="Proteomes" id="UP000287687">
    <property type="component" value="Unassembled WGS sequence"/>
</dbReference>
<accession>A0A444LIJ7</accession>
<evidence type="ECO:0000313" key="3">
    <source>
        <dbReference type="Proteomes" id="UP000287687"/>
    </source>
</evidence>
<organism evidence="2 3">
    <name type="scientific">Neorhizobium lilium</name>
    <dbReference type="NCBI Taxonomy" id="2503024"/>
    <lineage>
        <taxon>Bacteria</taxon>
        <taxon>Pseudomonadati</taxon>
        <taxon>Pseudomonadota</taxon>
        <taxon>Alphaproteobacteria</taxon>
        <taxon>Hyphomicrobiales</taxon>
        <taxon>Rhizobiaceae</taxon>
        <taxon>Rhizobium/Agrobacterium group</taxon>
        <taxon>Neorhizobium</taxon>
    </lineage>
</organism>
<evidence type="ECO:0000256" key="1">
    <source>
        <dbReference type="SAM" id="MobiDB-lite"/>
    </source>
</evidence>
<reference evidence="2 3" key="1">
    <citation type="submission" date="2019-01" db="EMBL/GenBank/DDBJ databases">
        <title>The draft genome of Rhizobium sp. 24NR.</title>
        <authorList>
            <person name="Liu L."/>
            <person name="Liang L."/>
            <person name="Shi S."/>
            <person name="Xu L."/>
            <person name="Wang X."/>
            <person name="Li L."/>
            <person name="Zhang X."/>
        </authorList>
    </citation>
    <scope>NUCLEOTIDE SEQUENCE [LARGE SCALE GENOMIC DNA]</scope>
    <source>
        <strain evidence="2 3">24NR</strain>
    </source>
</reference>
<dbReference type="EMBL" id="SBIP01000002">
    <property type="protein sequence ID" value="RWX78765.1"/>
    <property type="molecule type" value="Genomic_DNA"/>
</dbReference>
<evidence type="ECO:0000313" key="2">
    <source>
        <dbReference type="EMBL" id="RWX78765.1"/>
    </source>
</evidence>